<dbReference type="Gene3D" id="2.60.120.10">
    <property type="entry name" value="Jelly Rolls"/>
    <property type="match status" value="1"/>
</dbReference>
<accession>A0A3R9WXU6</accession>
<gene>
    <name evidence="2" type="ORF">D9Q81_06920</name>
</gene>
<evidence type="ECO:0000313" key="3">
    <source>
        <dbReference type="Proteomes" id="UP000278149"/>
    </source>
</evidence>
<name>A0A3R9WXU6_9CREN</name>
<dbReference type="InterPro" id="IPR014710">
    <property type="entry name" value="RmlC-like_jellyroll"/>
</dbReference>
<evidence type="ECO:0000259" key="1">
    <source>
        <dbReference type="Pfam" id="PF07883"/>
    </source>
</evidence>
<protein>
    <submittedName>
        <fullName evidence="2">Cupin domain-containing protein</fullName>
    </submittedName>
</protein>
<reference evidence="2 3" key="1">
    <citation type="submission" date="2018-10" db="EMBL/GenBank/DDBJ databases">
        <title>Co-occurring genomic capacity for anaerobic methane metabolism and dissimilatory sulfite reduction discovered in the Korarchaeota.</title>
        <authorList>
            <person name="Mckay L.J."/>
            <person name="Dlakic M."/>
            <person name="Fields M.W."/>
            <person name="Delmont T.O."/>
            <person name="Eren A.M."/>
            <person name="Jay Z.J."/>
            <person name="Klingelsmith K.B."/>
            <person name="Rusch D.B."/>
            <person name="Inskeep W.P."/>
        </authorList>
    </citation>
    <scope>NUCLEOTIDE SEQUENCE [LARGE SCALE GENOMIC DNA]</scope>
    <source>
        <strain evidence="2 3">WS</strain>
    </source>
</reference>
<dbReference type="Proteomes" id="UP000278149">
    <property type="component" value="Unassembled WGS sequence"/>
</dbReference>
<comment type="caution">
    <text evidence="2">The sequence shown here is derived from an EMBL/GenBank/DDBJ whole genome shotgun (WGS) entry which is preliminary data.</text>
</comment>
<organism evidence="2 3">
    <name type="scientific">Candidatus Korarchaeum cryptofilum</name>
    <dbReference type="NCBI Taxonomy" id="498846"/>
    <lineage>
        <taxon>Archaea</taxon>
        <taxon>Thermoproteota</taxon>
        <taxon>Candidatus Korarchaeia</taxon>
        <taxon>Candidatus Korarchaeales</taxon>
        <taxon>Candidatus Korarchaeaceae</taxon>
        <taxon>Candidatus Korarchaeum</taxon>
    </lineage>
</organism>
<dbReference type="InterPro" id="IPR011051">
    <property type="entry name" value="RmlC_Cupin_sf"/>
</dbReference>
<evidence type="ECO:0000313" key="2">
    <source>
        <dbReference type="EMBL" id="RSN68010.1"/>
    </source>
</evidence>
<proteinExistence type="predicted"/>
<feature type="domain" description="Cupin type-2" evidence="1">
    <location>
        <begin position="20"/>
        <end position="70"/>
    </location>
</feature>
<dbReference type="RefSeq" id="WP_125742248.1">
    <property type="nucleotide sequence ID" value="NZ_RCOR01000037.1"/>
</dbReference>
<dbReference type="AlphaFoldDB" id="A0A3R9WXU6"/>
<sequence>MRRIPILESGDIRVVRVESEGEDTIPEHTHEADEVAYVERGSAEITVEGKAFHVGEGEALLIPKGAKHWASLRNCTLIAFYHP</sequence>
<dbReference type="SUPFAM" id="SSF51182">
    <property type="entry name" value="RmlC-like cupins"/>
    <property type="match status" value="1"/>
</dbReference>
<dbReference type="InterPro" id="IPR013096">
    <property type="entry name" value="Cupin_2"/>
</dbReference>
<dbReference type="EMBL" id="RCOR01000037">
    <property type="protein sequence ID" value="RSN68010.1"/>
    <property type="molecule type" value="Genomic_DNA"/>
</dbReference>
<dbReference type="Pfam" id="PF07883">
    <property type="entry name" value="Cupin_2"/>
    <property type="match status" value="1"/>
</dbReference>